<evidence type="ECO:0000256" key="2">
    <source>
        <dbReference type="ARBA" id="ARBA00022892"/>
    </source>
</evidence>
<keyword evidence="5" id="KW-0175">Coiled coil</keyword>
<evidence type="ECO:0000256" key="5">
    <source>
        <dbReference type="PROSITE-ProRule" id="PRU00290"/>
    </source>
</evidence>
<evidence type="ECO:0000256" key="6">
    <source>
        <dbReference type="SAM" id="Phobius"/>
    </source>
</evidence>
<keyword evidence="6" id="KW-1133">Transmembrane helix</keyword>
<evidence type="ECO:0000313" key="8">
    <source>
        <dbReference type="EMBL" id="KAJ6229076.1"/>
    </source>
</evidence>
<dbReference type="Pfam" id="PF00957">
    <property type="entry name" value="Synaptobrevin"/>
    <property type="match status" value="1"/>
</dbReference>
<evidence type="ECO:0000256" key="1">
    <source>
        <dbReference type="ARBA" id="ARBA00022448"/>
    </source>
</evidence>
<dbReference type="SUPFAM" id="SSF58038">
    <property type="entry name" value="SNARE fusion complex"/>
    <property type="match status" value="1"/>
</dbReference>
<reference evidence="8" key="1">
    <citation type="submission" date="2022-08" db="EMBL/GenBank/DDBJ databases">
        <title>Novel sulfate-reducing endosymbionts in the free-living metamonad Anaeramoeba.</title>
        <authorList>
            <person name="Jerlstrom-Hultqvist J."/>
            <person name="Cepicka I."/>
            <person name="Gallot-Lavallee L."/>
            <person name="Salas-Leiva D."/>
            <person name="Curtis B.A."/>
            <person name="Zahonova K."/>
            <person name="Pipaliya S."/>
            <person name="Dacks J."/>
            <person name="Roger A.J."/>
        </authorList>
    </citation>
    <scope>NUCLEOTIDE SEQUENCE</scope>
    <source>
        <strain evidence="8">Schooner1</strain>
    </source>
</reference>
<dbReference type="PROSITE" id="PS50892">
    <property type="entry name" value="V_SNARE"/>
    <property type="match status" value="1"/>
</dbReference>
<name>A0ABQ8X8R2_9EUKA</name>
<evidence type="ECO:0000313" key="9">
    <source>
        <dbReference type="Proteomes" id="UP001150062"/>
    </source>
</evidence>
<dbReference type="PANTHER" id="PTHR45837">
    <property type="entry name" value="VESICLE-TRAFFICKING PROTEIN SEC22B"/>
    <property type="match status" value="1"/>
</dbReference>
<evidence type="ECO:0000256" key="4">
    <source>
        <dbReference type="ARBA" id="ARBA00046280"/>
    </source>
</evidence>
<evidence type="ECO:0000256" key="3">
    <source>
        <dbReference type="ARBA" id="ARBA00022927"/>
    </source>
</evidence>
<gene>
    <name evidence="8" type="ORF">M0813_07992</name>
</gene>
<keyword evidence="1" id="KW-0813">Transport</keyword>
<evidence type="ECO:0000259" key="7">
    <source>
        <dbReference type="PROSITE" id="PS50892"/>
    </source>
</evidence>
<keyword evidence="3" id="KW-0653">Protein transport</keyword>
<keyword evidence="6" id="KW-0472">Membrane</keyword>
<dbReference type="InterPro" id="IPR044565">
    <property type="entry name" value="Sec22"/>
</dbReference>
<accession>A0ABQ8X8R2</accession>
<comment type="caution">
    <text evidence="8">The sequence shown here is derived from an EMBL/GenBank/DDBJ whole genome shotgun (WGS) entry which is preliminary data.</text>
</comment>
<keyword evidence="9" id="KW-1185">Reference proteome</keyword>
<feature type="domain" description="V-SNARE coiled-coil homology" evidence="7">
    <location>
        <begin position="12"/>
        <end position="72"/>
    </location>
</feature>
<proteinExistence type="predicted"/>
<organism evidence="8 9">
    <name type="scientific">Anaeramoeba flamelloides</name>
    <dbReference type="NCBI Taxonomy" id="1746091"/>
    <lineage>
        <taxon>Eukaryota</taxon>
        <taxon>Metamonada</taxon>
        <taxon>Anaeramoebidae</taxon>
        <taxon>Anaeramoeba</taxon>
    </lineage>
</organism>
<comment type="subcellular location">
    <subcellularLocation>
        <location evidence="4">Endomembrane system</location>
        <topology evidence="4">Single-pass type IV membrane protein</topology>
    </subcellularLocation>
</comment>
<dbReference type="InterPro" id="IPR042855">
    <property type="entry name" value="V_SNARE_CC"/>
</dbReference>
<protein>
    <submittedName>
        <fullName evidence="8">Vesicle-trafficking protein sec22b</fullName>
    </submittedName>
</protein>
<sequence>MESYQDSTVDSNLGKLNNDLYEVQTIIRQNIQEVLERGGKISKLADDSDRLAGKSKVYFQKTKSIKWEMWKKTYLPVIIIALVIIFVILIRVFVW</sequence>
<dbReference type="PRINTS" id="PR00219">
    <property type="entry name" value="SYNAPTOBREVN"/>
</dbReference>
<dbReference type="EMBL" id="JAOAOG010000323">
    <property type="protein sequence ID" value="KAJ6229076.1"/>
    <property type="molecule type" value="Genomic_DNA"/>
</dbReference>
<keyword evidence="2" id="KW-0931">ER-Golgi transport</keyword>
<dbReference type="Proteomes" id="UP001150062">
    <property type="component" value="Unassembled WGS sequence"/>
</dbReference>
<keyword evidence="6" id="KW-0812">Transmembrane</keyword>
<dbReference type="Gene3D" id="1.20.5.110">
    <property type="match status" value="1"/>
</dbReference>
<dbReference type="InterPro" id="IPR001388">
    <property type="entry name" value="Synaptobrevin-like"/>
</dbReference>
<feature type="transmembrane region" description="Helical" evidence="6">
    <location>
        <begin position="73"/>
        <end position="94"/>
    </location>
</feature>